<evidence type="ECO:0000259" key="3">
    <source>
        <dbReference type="Pfam" id="PF18810"/>
    </source>
</evidence>
<evidence type="ECO:0000313" key="5">
    <source>
        <dbReference type="Proteomes" id="UP000826775"/>
    </source>
</evidence>
<sequence length="373" mass="41048">MPQQEPIGKDKNLEQEWLEAFGLKSVDEPFIPKFSQEVQEALEPILQGAQIQLTKGSLIKLEKRQREEFLPLIRPTLEQPNALVRQADGALIFVKDFGTTKFFASVARNDSGEWVITSNVPKTLNNLLNKVKEGGEVLMSDLPGLPIIAKPHDIAALSNGANQAKDTTTPLKNIEAQETLRVSPEFGENFAEFALKGAEAMKKLLQEKHGQVAGAFYRPDLGESGGYIDLVWGANAESLKGLKGANGKPLKPYGLSKIVEKHLEDFSPFAGDTPLEKLGNGIEEIIRSGDLVTDQAGAKTIILKDKGKEFRVGVSQGWEHKGKNYWIVTAHENRKSPAQKSDQVAAKSRHGSDLAQKDLNNSTTPKQNRKILR</sequence>
<dbReference type="Pfam" id="PF18810">
    <property type="entry name" value="PBECR2"/>
    <property type="match status" value="1"/>
</dbReference>
<evidence type="ECO:0000256" key="1">
    <source>
        <dbReference type="SAM" id="MobiDB-lite"/>
    </source>
</evidence>
<organism evidence="4 5">
    <name type="scientific">Helicobacter gastrocanis</name>
    <dbReference type="NCBI Taxonomy" id="2849641"/>
    <lineage>
        <taxon>Bacteria</taxon>
        <taxon>Pseudomonadati</taxon>
        <taxon>Campylobacterota</taxon>
        <taxon>Epsilonproteobacteria</taxon>
        <taxon>Campylobacterales</taxon>
        <taxon>Helicobacteraceae</taxon>
        <taxon>Helicobacter</taxon>
    </lineage>
</organism>
<gene>
    <name evidence="4" type="ORF">NHP190003_04370</name>
</gene>
<accession>A0ABN6I6J9</accession>
<dbReference type="InterPro" id="IPR041092">
    <property type="entry name" value="PBECR1"/>
</dbReference>
<feature type="domain" description="Phage-Barnase-EndoU-ColicinE5/D-RelE like nuclease 2" evidence="3">
    <location>
        <begin position="17"/>
        <end position="131"/>
    </location>
</feature>
<dbReference type="RefSeq" id="WP_221280227.1">
    <property type="nucleotide sequence ID" value="NZ_AP024814.1"/>
</dbReference>
<proteinExistence type="predicted"/>
<feature type="domain" description="Phage-Barnase-EndoU-ColicinE5/D-RelE-like nuclease" evidence="2">
    <location>
        <begin position="215"/>
        <end position="336"/>
    </location>
</feature>
<dbReference type="Proteomes" id="UP000826775">
    <property type="component" value="Chromosome"/>
</dbReference>
<keyword evidence="5" id="KW-1185">Reference proteome</keyword>
<evidence type="ECO:0000259" key="2">
    <source>
        <dbReference type="Pfam" id="PF18809"/>
    </source>
</evidence>
<name>A0ABN6I6J9_9HELI</name>
<protein>
    <recommendedName>
        <fullName evidence="6">Phage-Barnase-EndoU-ColicinE5/D-RelE-like nuclease domain-containing protein</fullName>
    </recommendedName>
</protein>
<dbReference type="InterPro" id="IPR041110">
    <property type="entry name" value="PBECR2"/>
</dbReference>
<reference evidence="4 5" key="1">
    <citation type="submission" date="2021-07" db="EMBL/GenBank/DDBJ databases">
        <title>Novel Helicobacter sp. Isolated from a dog.</title>
        <authorList>
            <person name="Rimbara E."/>
            <person name="Suzuki M."/>
        </authorList>
    </citation>
    <scope>NUCLEOTIDE SEQUENCE [LARGE SCALE GENOMIC DNA]</scope>
    <source>
        <strain evidence="5">NHP19-003</strain>
    </source>
</reference>
<evidence type="ECO:0000313" key="4">
    <source>
        <dbReference type="EMBL" id="BCZ17155.1"/>
    </source>
</evidence>
<dbReference type="Pfam" id="PF18809">
    <property type="entry name" value="PBECR1"/>
    <property type="match status" value="1"/>
</dbReference>
<feature type="region of interest" description="Disordered" evidence="1">
    <location>
        <begin position="333"/>
        <end position="373"/>
    </location>
</feature>
<dbReference type="EMBL" id="AP024814">
    <property type="protein sequence ID" value="BCZ17155.1"/>
    <property type="molecule type" value="Genomic_DNA"/>
</dbReference>
<evidence type="ECO:0008006" key="6">
    <source>
        <dbReference type="Google" id="ProtNLM"/>
    </source>
</evidence>